<accession>A0ABU6Q779</accession>
<evidence type="ECO:0000313" key="3">
    <source>
        <dbReference type="Proteomes" id="UP001341840"/>
    </source>
</evidence>
<keyword evidence="1" id="KW-0175">Coiled coil</keyword>
<evidence type="ECO:0000313" key="2">
    <source>
        <dbReference type="EMBL" id="MED6107716.1"/>
    </source>
</evidence>
<name>A0ABU6Q779_9FABA</name>
<gene>
    <name evidence="2" type="ORF">PIB30_016755</name>
</gene>
<dbReference type="EMBL" id="JASCZI010000048">
    <property type="protein sequence ID" value="MED6107716.1"/>
    <property type="molecule type" value="Genomic_DNA"/>
</dbReference>
<organism evidence="2 3">
    <name type="scientific">Stylosanthes scabra</name>
    <dbReference type="NCBI Taxonomy" id="79078"/>
    <lineage>
        <taxon>Eukaryota</taxon>
        <taxon>Viridiplantae</taxon>
        <taxon>Streptophyta</taxon>
        <taxon>Embryophyta</taxon>
        <taxon>Tracheophyta</taxon>
        <taxon>Spermatophyta</taxon>
        <taxon>Magnoliopsida</taxon>
        <taxon>eudicotyledons</taxon>
        <taxon>Gunneridae</taxon>
        <taxon>Pentapetalae</taxon>
        <taxon>rosids</taxon>
        <taxon>fabids</taxon>
        <taxon>Fabales</taxon>
        <taxon>Fabaceae</taxon>
        <taxon>Papilionoideae</taxon>
        <taxon>50 kb inversion clade</taxon>
        <taxon>dalbergioids sensu lato</taxon>
        <taxon>Dalbergieae</taxon>
        <taxon>Pterocarpus clade</taxon>
        <taxon>Stylosanthes</taxon>
    </lineage>
</organism>
<dbReference type="Proteomes" id="UP001341840">
    <property type="component" value="Unassembled WGS sequence"/>
</dbReference>
<sequence length="111" mass="12442">MSSIKGSAEGLKSDGIQGQGSEILTRHNFETVLAQRNFKSNDAPNHVQDLDIVELRARARAQEEEILSLREQVAVACMKELQLLNEKYKLERQFSELRMLAAASAKVVNTE</sequence>
<dbReference type="PANTHER" id="PTHR31149">
    <property type="entry name" value="EXPRESSED PROTEIN"/>
    <property type="match status" value="1"/>
</dbReference>
<dbReference type="PANTHER" id="PTHR31149:SF7">
    <property type="entry name" value="EXPRESSED PROTEIN"/>
    <property type="match status" value="1"/>
</dbReference>
<keyword evidence="3" id="KW-1185">Reference proteome</keyword>
<feature type="coiled-coil region" evidence="1">
    <location>
        <begin position="52"/>
        <end position="98"/>
    </location>
</feature>
<reference evidence="2 3" key="1">
    <citation type="journal article" date="2023" name="Plants (Basel)">
        <title>Bridging the Gap: Combining Genomics and Transcriptomics Approaches to Understand Stylosanthes scabra, an Orphan Legume from the Brazilian Caatinga.</title>
        <authorList>
            <person name="Ferreira-Neto J.R.C."/>
            <person name="da Silva M.D."/>
            <person name="Binneck E."/>
            <person name="de Melo N.F."/>
            <person name="da Silva R.H."/>
            <person name="de Melo A.L.T.M."/>
            <person name="Pandolfi V."/>
            <person name="Bustamante F.O."/>
            <person name="Brasileiro-Vidal A.C."/>
            <person name="Benko-Iseppon A.M."/>
        </authorList>
    </citation>
    <scope>NUCLEOTIDE SEQUENCE [LARGE SCALE GENOMIC DNA]</scope>
    <source>
        <tissue evidence="2">Leaves</tissue>
    </source>
</reference>
<protein>
    <submittedName>
        <fullName evidence="2">Uncharacterized protein</fullName>
    </submittedName>
</protein>
<comment type="caution">
    <text evidence="2">The sequence shown here is derived from an EMBL/GenBank/DDBJ whole genome shotgun (WGS) entry which is preliminary data.</text>
</comment>
<evidence type="ECO:0000256" key="1">
    <source>
        <dbReference type="SAM" id="Coils"/>
    </source>
</evidence>
<proteinExistence type="predicted"/>